<feature type="signal peptide" evidence="1">
    <location>
        <begin position="1"/>
        <end position="18"/>
    </location>
</feature>
<organism evidence="2 3">
    <name type="scientific">Sedimenticola selenatireducens</name>
    <dbReference type="NCBI Taxonomy" id="191960"/>
    <lineage>
        <taxon>Bacteria</taxon>
        <taxon>Pseudomonadati</taxon>
        <taxon>Pseudomonadota</taxon>
        <taxon>Gammaproteobacteria</taxon>
        <taxon>Chromatiales</taxon>
        <taxon>Sedimenticolaceae</taxon>
        <taxon>Sedimenticola</taxon>
    </lineage>
</organism>
<dbReference type="Gene3D" id="3.10.620.30">
    <property type="match status" value="1"/>
</dbReference>
<dbReference type="PROSITE" id="PS51257">
    <property type="entry name" value="PROKAR_LIPOPROTEIN"/>
    <property type="match status" value="1"/>
</dbReference>
<keyword evidence="1" id="KW-0732">Signal</keyword>
<proteinExistence type="predicted"/>
<sequence>MRTLLRFLLIGLAAPALLGGCASHKMKTQTVQQKVHQKRLQSDLSKAELAQINRQWNLFVTYKPDSLRDHWQSPTETVELKTGDCEDISIAKMLDPAIRKLIPTDQLRLSYVHTPAGEPHMVLIIGSGKEALVLDNLFDEIRTVSESGYRPVYQLDAAGRVYQNDRRLETHPKFEKFELILSELKLSAAY</sequence>
<evidence type="ECO:0000313" key="2">
    <source>
        <dbReference type="EMBL" id="PLX59946.1"/>
    </source>
</evidence>
<dbReference type="PANTHER" id="PTHR39327:SF1">
    <property type="entry name" value="BLR5470 PROTEIN"/>
    <property type="match status" value="1"/>
</dbReference>
<dbReference type="PANTHER" id="PTHR39327">
    <property type="match status" value="1"/>
</dbReference>
<accession>A0A2N6CS77</accession>
<dbReference type="InterPro" id="IPR010319">
    <property type="entry name" value="Transglutaminase-like_Cys_pept"/>
</dbReference>
<name>A0A2N6CS77_9GAMM</name>
<comment type="caution">
    <text evidence="2">The sequence shown here is derived from an EMBL/GenBank/DDBJ whole genome shotgun (WGS) entry which is preliminary data.</text>
</comment>
<dbReference type="AlphaFoldDB" id="A0A2N6CS77"/>
<dbReference type="EMBL" id="PKUN01000030">
    <property type="protein sequence ID" value="PLX59946.1"/>
    <property type="molecule type" value="Genomic_DNA"/>
</dbReference>
<gene>
    <name evidence="2" type="ORF">C0630_18835</name>
</gene>
<reference evidence="2 3" key="1">
    <citation type="submission" date="2017-11" db="EMBL/GenBank/DDBJ databases">
        <title>Genome-resolved metagenomics identifies genetic mobility, metabolic interactions, and unexpected diversity in perchlorate-reducing communities.</title>
        <authorList>
            <person name="Barnum T.P."/>
            <person name="Figueroa I.A."/>
            <person name="Carlstrom C.I."/>
            <person name="Lucas L.N."/>
            <person name="Engelbrektson A.L."/>
            <person name="Coates J.D."/>
        </authorList>
    </citation>
    <scope>NUCLEOTIDE SEQUENCE [LARGE SCALE GENOMIC DNA]</scope>
    <source>
        <strain evidence="2">BM301</strain>
    </source>
</reference>
<dbReference type="Proteomes" id="UP000235015">
    <property type="component" value="Unassembled WGS sequence"/>
</dbReference>
<evidence type="ECO:0000313" key="3">
    <source>
        <dbReference type="Proteomes" id="UP000235015"/>
    </source>
</evidence>
<dbReference type="Pfam" id="PF06035">
    <property type="entry name" value="Peptidase_C93"/>
    <property type="match status" value="1"/>
</dbReference>
<dbReference type="STRING" id="1111735.GCA_000428045_02219"/>
<protein>
    <submittedName>
        <fullName evidence="2">Uncharacterized protein</fullName>
    </submittedName>
</protein>
<evidence type="ECO:0000256" key="1">
    <source>
        <dbReference type="SAM" id="SignalP"/>
    </source>
</evidence>
<feature type="chain" id="PRO_5014982737" evidence="1">
    <location>
        <begin position="19"/>
        <end position="190"/>
    </location>
</feature>
<dbReference type="RefSeq" id="WP_273440968.1">
    <property type="nucleotide sequence ID" value="NZ_PKUN01000030.1"/>
</dbReference>